<evidence type="ECO:0000259" key="11">
    <source>
        <dbReference type="PROSITE" id="PS52040"/>
    </source>
</evidence>
<comment type="function">
    <text evidence="9">A type II topoisomerase that negatively supercoils closed circular double-stranded (ds) DNA in an ATP-dependent manner to modulate DNA topology and maintain chromosomes in an underwound state. Negative supercoiling favors strand separation, and DNA replication, transcription, recombination and repair, all of which involve strand separation. Also able to catalyze the interconversion of other topological isomers of dsDNA rings, including catenanes and knotted rings. Type II topoisomerases break and join 2 DNA strands simultaneously in an ATP-dependent manner.</text>
</comment>
<dbReference type="FunFam" id="3.30.1360.40:FF:000002">
    <property type="entry name" value="DNA gyrase subunit A"/>
    <property type="match status" value="1"/>
</dbReference>
<dbReference type="SUPFAM" id="SSF56719">
    <property type="entry name" value="Type II DNA topoisomerase"/>
    <property type="match status" value="1"/>
</dbReference>
<dbReference type="InterPro" id="IPR035516">
    <property type="entry name" value="Gyrase/topoIV_suA_C"/>
</dbReference>
<dbReference type="EC" id="5.6.2.2" evidence="9"/>
<comment type="similarity">
    <text evidence="2 9">Belongs to the type II topoisomerase GyrA/ParC subunit family.</text>
</comment>
<dbReference type="FunFam" id="1.10.268.10:FF:000001">
    <property type="entry name" value="DNA gyrase subunit A"/>
    <property type="match status" value="1"/>
</dbReference>
<dbReference type="Proteomes" id="UP000246104">
    <property type="component" value="Unassembled WGS sequence"/>
</dbReference>
<evidence type="ECO:0000256" key="5">
    <source>
        <dbReference type="ARBA" id="ARBA00023029"/>
    </source>
</evidence>
<comment type="subunit">
    <text evidence="9">Heterotetramer, composed of two GyrA and two GyrB chains. In the heterotetramer, GyrA contains the active site tyrosine that forms a transient covalent intermediate with DNA, while GyrB binds cofactors and catalyzes ATP hydrolysis.</text>
</comment>
<keyword evidence="5 9" id="KW-0799">Topoisomerase</keyword>
<evidence type="ECO:0000256" key="4">
    <source>
        <dbReference type="ARBA" id="ARBA00022840"/>
    </source>
</evidence>
<dbReference type="Gene3D" id="2.120.10.90">
    <property type="entry name" value="DNA gyrase/topoisomerase IV, subunit A, C-terminal"/>
    <property type="match status" value="1"/>
</dbReference>
<evidence type="ECO:0000256" key="8">
    <source>
        <dbReference type="ARBA" id="ARBA00063644"/>
    </source>
</evidence>
<dbReference type="GO" id="GO:0005737">
    <property type="term" value="C:cytoplasm"/>
    <property type="evidence" value="ECO:0007669"/>
    <property type="project" value="UniProtKB-SubCell"/>
</dbReference>
<dbReference type="GO" id="GO:0005694">
    <property type="term" value="C:chromosome"/>
    <property type="evidence" value="ECO:0007669"/>
    <property type="project" value="InterPro"/>
</dbReference>
<evidence type="ECO:0000256" key="3">
    <source>
        <dbReference type="ARBA" id="ARBA00022741"/>
    </source>
</evidence>
<dbReference type="SMART" id="SM00434">
    <property type="entry name" value="TOP4c"/>
    <property type="match status" value="1"/>
</dbReference>
<evidence type="ECO:0000256" key="9">
    <source>
        <dbReference type="HAMAP-Rule" id="MF_01897"/>
    </source>
</evidence>
<keyword evidence="6 9" id="KW-0238">DNA-binding</keyword>
<dbReference type="Gene3D" id="1.10.268.10">
    <property type="entry name" value="Topoisomerase, domain 3"/>
    <property type="match status" value="1"/>
</dbReference>
<dbReference type="InterPro" id="IPR050220">
    <property type="entry name" value="Type_II_DNA_Topoisomerases"/>
</dbReference>
<dbReference type="EMBL" id="PSRQ01000053">
    <property type="protein sequence ID" value="PWU22874.1"/>
    <property type="molecule type" value="Genomic_DNA"/>
</dbReference>
<comment type="caution">
    <text evidence="9">Lacks conserved residue(s) required for the propagation of feature annotation.</text>
</comment>
<dbReference type="HAMAP" id="MF_01897">
    <property type="entry name" value="GyrA"/>
    <property type="match status" value="1"/>
</dbReference>
<dbReference type="FunFam" id="2.120.10.90:FF:000005">
    <property type="entry name" value="DNA topoisomerase 4 subunit A"/>
    <property type="match status" value="1"/>
</dbReference>
<reference evidence="12 13" key="1">
    <citation type="submission" date="2018-02" db="EMBL/GenBank/DDBJ databases">
        <title>Genomic Reconstructions from Amazon Rainforest and Pasture Soil Reveal Novel Insights into the Physiology of Candidate Phyla in Tropical Sites.</title>
        <authorList>
            <person name="Kroeger M.E."/>
            <person name="Delmont T."/>
            <person name="Eren A.M."/>
            <person name="Guo J."/>
            <person name="Meyer K.M."/>
            <person name="Khan K."/>
            <person name="Rodrigues J.L.M."/>
            <person name="Bohannan B.J.M."/>
            <person name="Tringe S."/>
            <person name="Borges C.D."/>
            <person name="Tiedje J."/>
            <person name="Tsai S.M."/>
            <person name="Nusslein K."/>
        </authorList>
    </citation>
    <scope>NUCLEOTIDE SEQUENCE [LARGE SCALE GENOMIC DNA]</scope>
    <source>
        <strain evidence="12">Amazon FNV 2010 28 9</strain>
    </source>
</reference>
<dbReference type="InterPro" id="IPR006691">
    <property type="entry name" value="GyrA/parC_rep"/>
</dbReference>
<dbReference type="GO" id="GO:0006261">
    <property type="term" value="P:DNA-templated DNA replication"/>
    <property type="evidence" value="ECO:0007669"/>
    <property type="project" value="UniProtKB-UniRule"/>
</dbReference>
<evidence type="ECO:0000313" key="12">
    <source>
        <dbReference type="EMBL" id="PWU22874.1"/>
    </source>
</evidence>
<evidence type="ECO:0000313" key="13">
    <source>
        <dbReference type="Proteomes" id="UP000246104"/>
    </source>
</evidence>
<dbReference type="GO" id="GO:0003677">
    <property type="term" value="F:DNA binding"/>
    <property type="evidence" value="ECO:0007669"/>
    <property type="project" value="UniProtKB-UniRule"/>
</dbReference>
<dbReference type="Pfam" id="PF00521">
    <property type="entry name" value="DNA_topoisoIV"/>
    <property type="match status" value="1"/>
</dbReference>
<dbReference type="CDD" id="cd00187">
    <property type="entry name" value="TOP4c"/>
    <property type="match status" value="1"/>
</dbReference>
<feature type="domain" description="Topo IIA-type catalytic" evidence="11">
    <location>
        <begin position="50"/>
        <end position="543"/>
    </location>
</feature>
<evidence type="ECO:0000256" key="2">
    <source>
        <dbReference type="ARBA" id="ARBA00008263"/>
    </source>
</evidence>
<dbReference type="Pfam" id="PF03989">
    <property type="entry name" value="DNA_gyraseA_C"/>
    <property type="match status" value="6"/>
</dbReference>
<dbReference type="InterPro" id="IPR005743">
    <property type="entry name" value="GyrA"/>
</dbReference>
<dbReference type="NCBIfam" id="NF004043">
    <property type="entry name" value="PRK05560.1"/>
    <property type="match status" value="1"/>
</dbReference>
<evidence type="ECO:0000256" key="1">
    <source>
        <dbReference type="ARBA" id="ARBA00000185"/>
    </source>
</evidence>
<evidence type="ECO:0000256" key="6">
    <source>
        <dbReference type="ARBA" id="ARBA00023125"/>
    </source>
</evidence>
<dbReference type="InterPro" id="IPR013757">
    <property type="entry name" value="Topo_IIA_A_a_sf"/>
</dbReference>
<dbReference type="GO" id="GO:0006265">
    <property type="term" value="P:DNA topological change"/>
    <property type="evidence" value="ECO:0007669"/>
    <property type="project" value="UniProtKB-UniRule"/>
</dbReference>
<evidence type="ECO:0000256" key="10">
    <source>
        <dbReference type="PROSITE-ProRule" id="PRU01384"/>
    </source>
</evidence>
<dbReference type="PROSITE" id="PS52040">
    <property type="entry name" value="TOPO_IIA"/>
    <property type="match status" value="1"/>
</dbReference>
<comment type="catalytic activity">
    <reaction evidence="1 9 10">
        <text>ATP-dependent breakage, passage and rejoining of double-stranded DNA.</text>
        <dbReference type="EC" id="5.6.2.2"/>
    </reaction>
</comment>
<keyword evidence="3 9" id="KW-0547">Nucleotide-binding</keyword>
<dbReference type="AlphaFoldDB" id="A0A317JRV0"/>
<dbReference type="InterPro" id="IPR002205">
    <property type="entry name" value="Topo_IIA_dom_A"/>
</dbReference>
<proteinExistence type="inferred from homology"/>
<dbReference type="Gene3D" id="3.90.199.10">
    <property type="entry name" value="Topoisomerase II, domain 5"/>
    <property type="match status" value="1"/>
</dbReference>
<comment type="subunit">
    <text evidence="8">Heterotetramer composed of ParC and ParE.</text>
</comment>
<dbReference type="GO" id="GO:0034335">
    <property type="term" value="F:DNA negative supercoiling activity"/>
    <property type="evidence" value="ECO:0007669"/>
    <property type="project" value="UniProtKB-ARBA"/>
</dbReference>
<keyword evidence="4 9" id="KW-0067">ATP-binding</keyword>
<name>A0A317JRV0_9BACT</name>
<dbReference type="PANTHER" id="PTHR43493:SF5">
    <property type="entry name" value="DNA GYRASE SUBUNIT A, CHLOROPLASTIC_MITOCHONDRIAL"/>
    <property type="match status" value="1"/>
</dbReference>
<organism evidence="12 13">
    <name type="scientific">Candidatus Cerribacteria bacterium 'Amazon FNV 2010 28 9'</name>
    <dbReference type="NCBI Taxonomy" id="2081795"/>
    <lineage>
        <taxon>Bacteria</taxon>
        <taxon>Candidatus Cerribacteria</taxon>
    </lineage>
</organism>
<gene>
    <name evidence="9" type="primary">gyrA</name>
    <name evidence="12" type="ORF">C5B42_04800</name>
</gene>
<keyword evidence="9" id="KW-0963">Cytoplasm</keyword>
<comment type="caution">
    <text evidence="12">The sequence shown here is derived from an EMBL/GenBank/DDBJ whole genome shotgun (WGS) entry which is preliminary data.</text>
</comment>
<evidence type="ECO:0000256" key="7">
    <source>
        <dbReference type="ARBA" id="ARBA00023235"/>
    </source>
</evidence>
<protein>
    <recommendedName>
        <fullName evidence="9">DNA gyrase subunit A</fullName>
        <ecNumber evidence="9">5.6.2.2</ecNumber>
    </recommendedName>
</protein>
<dbReference type="InterPro" id="IPR013758">
    <property type="entry name" value="Topo_IIA_A/C_ab"/>
</dbReference>
<comment type="miscellaneous">
    <text evidence="9">Few gyrases are as efficient as E.coli at forming negative supercoils. Not all organisms have 2 type II topoisomerases; in organisms with a single type II topoisomerase this enzyme also has to decatenate newly replicated chromosomes.</text>
</comment>
<dbReference type="GO" id="GO:0005524">
    <property type="term" value="F:ATP binding"/>
    <property type="evidence" value="ECO:0007669"/>
    <property type="project" value="UniProtKB-UniRule"/>
</dbReference>
<dbReference type="SUPFAM" id="SSF101904">
    <property type="entry name" value="GyrA/ParC C-terminal domain-like"/>
    <property type="match status" value="1"/>
</dbReference>
<sequence length="871" mass="96891">MSDQPTISPETTQLVPVDTIFGKVLPVNIVDEMQKSYLDYAMSVIVARALPDVRDGLKPVHRRILYAMKEMGIRWNTPYKKSARIVGEVLGKYHPHGDAPVYEAMVRLAQDFSMRYQLVDGQGNYGSVDGDGAAAMRYTEARLAKITEELLADLEKNTVDFVDNFDGSLKEPSVLPAKLPNLLLMGSEGIAVGMATKIPPHNLKEVCEAILKVIEMGASIQQEGMTDLNVETGEAHHIAGHFDSQATNDDIMEYVSGPDFPTGGIIYDFKEIKEAYATGRGRILVRGVADIVENKNGKFQIIVSELPYQVNKAKLVAKIAQLARDKKLVGISDLRDESDRTGMRIAIDLKKDARPKSVLNALYKLTELQTTFPMNMVALSEEGTPQLMNIKTVLVEYIRHRQIVIVRRAQYDLKAARDRAHILEGLLIALAHLDDVIKTIRESADSDVAKANLMERFKLSQIQATAILDMQLRRLAALERQKIEDEYKQLKLIIDELLSLLTHPQKILDTVAGETKGLIDNHGDDRNTKLHKGKVGEISEEDLIPNEETIITVTETGYIKRLNPTVYRSQQRGGKGVVGMTTKEEDAVSELITCSTHDSLLLFTNKGRVFKTKVYDLPETGRAAKGQAIVNLVNLTQEENIQAILTFNEKNPSGQYIALATKKGLVKKTKLSEYNNIRTNGIIAIILKDGDELVFGRITTGEDHMMLVTHVGKSIRFSEKEIKSSARDTQGVKAVNLKDDDYVVGVESFPAEIETLVDKRRKAFRRLLVVTEHGMGKQTEFGEYPLQKRSGMGVKVSELTTKTGLIACAKIVDETIDELVITTKDAQVIKLPVKNIPVLKRPTQGVILMRLEKGDKVTACATTKRIVQDEE</sequence>
<accession>A0A317JRV0</accession>
<dbReference type="PANTHER" id="PTHR43493">
    <property type="entry name" value="DNA GYRASE/TOPOISOMERASE SUBUNIT A"/>
    <property type="match status" value="1"/>
</dbReference>
<dbReference type="InterPro" id="IPR013760">
    <property type="entry name" value="Topo_IIA-like_dom_sf"/>
</dbReference>
<dbReference type="Gene3D" id="3.30.1360.40">
    <property type="match status" value="1"/>
</dbReference>
<keyword evidence="7 9" id="KW-0413">Isomerase</keyword>
<comment type="subcellular location">
    <subcellularLocation>
        <location evidence="9">Cytoplasm</location>
    </subcellularLocation>
</comment>
<dbReference type="GO" id="GO:0009330">
    <property type="term" value="C:DNA topoisomerase type II (double strand cut, ATP-hydrolyzing) complex"/>
    <property type="evidence" value="ECO:0007669"/>
    <property type="project" value="TreeGrafter"/>
</dbReference>
<feature type="active site" description="O-(5'-phospho-DNA)-tyrosine intermediate" evidence="9 10">
    <location>
        <position position="138"/>
    </location>
</feature>